<evidence type="ECO:0000256" key="7">
    <source>
        <dbReference type="ARBA" id="ARBA00023014"/>
    </source>
</evidence>
<dbReference type="PANTHER" id="PTHR30038">
    <property type="entry name" value="ALDEHYDE FERREDOXIN OXIDOREDUCTASE"/>
    <property type="match status" value="1"/>
</dbReference>
<keyword evidence="13" id="KW-1185">Reference proteome</keyword>
<evidence type="ECO:0000313" key="12">
    <source>
        <dbReference type="EMBL" id="SKA73986.1"/>
    </source>
</evidence>
<feature type="compositionally biased region" description="Basic and acidic residues" evidence="9">
    <location>
        <begin position="795"/>
        <end position="807"/>
    </location>
</feature>
<dbReference type="InterPro" id="IPR013985">
    <property type="entry name" value="Ald_Fedxn_OxRdtase_dom3"/>
</dbReference>
<dbReference type="GO" id="GO:0009055">
    <property type="term" value="F:electron transfer activity"/>
    <property type="evidence" value="ECO:0007669"/>
    <property type="project" value="InterPro"/>
</dbReference>
<evidence type="ECO:0000256" key="4">
    <source>
        <dbReference type="ARBA" id="ARBA00022723"/>
    </source>
</evidence>
<dbReference type="RefSeq" id="WP_159447114.1">
    <property type="nucleotide sequence ID" value="NZ_FUYC01000002.1"/>
</dbReference>
<feature type="domain" description="Class II aldolase/adducin N-terminal" evidence="11">
    <location>
        <begin position="820"/>
        <end position="1015"/>
    </location>
</feature>
<reference evidence="12 13" key="1">
    <citation type="submission" date="2017-02" db="EMBL/GenBank/DDBJ databases">
        <authorList>
            <person name="Peterson S.W."/>
        </authorList>
    </citation>
    <scope>NUCLEOTIDE SEQUENCE [LARGE SCALE GENOMIC DNA]</scope>
    <source>
        <strain evidence="12 13">DSM 16080</strain>
    </source>
</reference>
<dbReference type="InterPro" id="IPR036409">
    <property type="entry name" value="Aldolase_II/adducin_N_sf"/>
</dbReference>
<evidence type="ECO:0000256" key="8">
    <source>
        <dbReference type="ARBA" id="ARBA00049934"/>
    </source>
</evidence>
<dbReference type="Pfam" id="PF02730">
    <property type="entry name" value="AFOR_N"/>
    <property type="match status" value="1"/>
</dbReference>
<evidence type="ECO:0000259" key="11">
    <source>
        <dbReference type="SMART" id="SM01007"/>
    </source>
</evidence>
<keyword evidence="6" id="KW-0408">Iron</keyword>
<dbReference type="GO" id="GO:0046872">
    <property type="term" value="F:metal ion binding"/>
    <property type="evidence" value="ECO:0007669"/>
    <property type="project" value="UniProtKB-KW"/>
</dbReference>
<dbReference type="Gene3D" id="3.60.9.10">
    <property type="entry name" value="Aldehyde ferredoxin oxidoreductase, N-terminal domain"/>
    <property type="match status" value="1"/>
</dbReference>
<dbReference type="InterPro" id="IPR001303">
    <property type="entry name" value="Aldolase_II/adducin_N"/>
</dbReference>
<dbReference type="SMART" id="SM01007">
    <property type="entry name" value="Aldolase_II"/>
    <property type="match status" value="1"/>
</dbReference>
<dbReference type="GO" id="GO:0051539">
    <property type="term" value="F:4 iron, 4 sulfur cluster binding"/>
    <property type="evidence" value="ECO:0007669"/>
    <property type="project" value="UniProtKB-KW"/>
</dbReference>
<dbReference type="InterPro" id="IPR013984">
    <property type="entry name" value="Ald_Fedxn_OxRdtase_dom2"/>
</dbReference>
<dbReference type="Pfam" id="PF01314">
    <property type="entry name" value="AFOR_C"/>
    <property type="match status" value="1"/>
</dbReference>
<comment type="cofactor">
    <cofactor evidence="8">
        <name>tungstopterin</name>
        <dbReference type="ChEBI" id="CHEBI:30402"/>
    </cofactor>
</comment>
<dbReference type="GO" id="GO:0016625">
    <property type="term" value="F:oxidoreductase activity, acting on the aldehyde or oxo group of donors, iron-sulfur protein as acceptor"/>
    <property type="evidence" value="ECO:0007669"/>
    <property type="project" value="InterPro"/>
</dbReference>
<dbReference type="EMBL" id="FUYC01000002">
    <property type="protein sequence ID" value="SKA73986.1"/>
    <property type="molecule type" value="Genomic_DNA"/>
</dbReference>
<keyword evidence="5" id="KW-0560">Oxidoreductase</keyword>
<keyword evidence="3" id="KW-0004">4Fe-4S</keyword>
<name>A0A1T4W9N3_9BACT</name>
<dbReference type="SUPFAM" id="SSF53639">
    <property type="entry name" value="AraD/HMP-PK domain-like"/>
    <property type="match status" value="1"/>
</dbReference>
<comment type="similarity">
    <text evidence="2">Belongs to the AOR/FOR family.</text>
</comment>
<evidence type="ECO:0000256" key="5">
    <source>
        <dbReference type="ARBA" id="ARBA00023002"/>
    </source>
</evidence>
<sequence length="1026" mass="109646">MRPLASFGGWTGRYLHVDLNRQKCREYPLPMDARLHWLGGRGLGAFFLSPCASLAWDHPDMPISFCAGPLTGTTVPGTGSVHITTRSPLTGAVGHAAAGGRFGQELKQAGWDAVVITGHSPHPCGLEIRDQEARLVPAHTLARSPASHIFTALEEFGSTACIGQAAVNGCAFASILVDRHHAAQRTGLGRPLAVKRLQYIAIRGTQAVPCADPEGLERAKRDITRLIMASPALMGRYGLHRYGEAALFDPVHARHAAAVQHFRATCFSGRSGCNGPALGRSYRSHKHDCASCPVGCTRVVPALEDQSGFSLPGFHALNHFTALLGNADLDAAVHAHRQCMEWGMDPVSAGATLACLAELRGQDIAPDELLELLQAMALGTTPLCHGAEALARHAGRPEIAMTVKGLELPGLDPRGSYGFALACAVSTRGGCAEGALPLSHEILRKPAPTDRHSFAGKARMVKLAEDHIAALESLGVCRRLFFGPGLEEYARAMRAVTGLDTEQASALALARCGEQVVLEERRINAANGFTAVHDDLPSRFFTPKHKGKQTAGQTSAPDPLSRRAFLAARERYYQIRGLDRQGRPLDGRHSPPPHAPLPQSACPDAGPLQDALMRCETRLVRTGLVHAGQPPLLAALDNTLVWNRTEPHEAGQRAILESILTASGASALTLVRPAFPYAPLLDLLGREALADQGSDPARITPRDCETRTFLHDIPVCATLHPNLAKTALADRKSCVIPGLGVLALGSMVPEQALVSISSTCFALFVLFASQLLQSDPADISQKRLALYQRLRKHAHPDTEPAKPHPTPEHGPFADRAAALAAMTEAGRAVVEHGLVDSSFGNVSCLCSESSGQTMLISQTGSFLDQLEDCVDACPLDGSSTEGMTASSECLAHERTYALDPRIRTILHGHPPFSVILSMRCNEPDAPTCDVGRAGECHLRCPKERFLDIPGPCAVPIIPGEVGTGPTGLCQTLPHALTKYGVAVVHGHGVFAVGDTDFAHPFQLLQETETACARAFFEHMDQRLQHG</sequence>
<dbReference type="Gene3D" id="3.40.225.10">
    <property type="entry name" value="Class II aldolase/adducin N-terminal domain"/>
    <property type="match status" value="1"/>
</dbReference>
<dbReference type="InterPro" id="IPR001203">
    <property type="entry name" value="OxRdtase_Ald_Fedxn_C"/>
</dbReference>
<feature type="compositionally biased region" description="Basic and acidic residues" evidence="9">
    <location>
        <begin position="579"/>
        <end position="589"/>
    </location>
</feature>
<dbReference type="InterPro" id="IPR051919">
    <property type="entry name" value="W-dependent_AOR"/>
</dbReference>
<dbReference type="AlphaFoldDB" id="A0A1T4W9N3"/>
<feature type="region of interest" description="Disordered" evidence="9">
    <location>
        <begin position="579"/>
        <end position="604"/>
    </location>
</feature>
<proteinExistence type="inferred from homology"/>
<protein>
    <submittedName>
        <fullName evidence="12">Aldehyde:ferredoxin oxidoreductase</fullName>
    </submittedName>
</protein>
<dbReference type="InterPro" id="IPR013983">
    <property type="entry name" value="Ald_Fedxn_OxRdtase_N"/>
</dbReference>
<dbReference type="Proteomes" id="UP000190027">
    <property type="component" value="Unassembled WGS sequence"/>
</dbReference>
<dbReference type="SUPFAM" id="SSF56228">
    <property type="entry name" value="Aldehyde ferredoxin oxidoreductase, N-terminal domain"/>
    <property type="match status" value="1"/>
</dbReference>
<feature type="region of interest" description="Disordered" evidence="9">
    <location>
        <begin position="792"/>
        <end position="812"/>
    </location>
</feature>
<dbReference type="Gene3D" id="1.10.569.10">
    <property type="entry name" value="Aldehyde Ferredoxin Oxidoreductase Protein, subunit A, domain 2"/>
    <property type="match status" value="1"/>
</dbReference>
<comment type="cofactor">
    <cofactor evidence="1">
        <name>[4Fe-4S] cluster</name>
        <dbReference type="ChEBI" id="CHEBI:49883"/>
    </cofactor>
</comment>
<gene>
    <name evidence="12" type="ORF">SAMN02745704_00569</name>
</gene>
<evidence type="ECO:0000256" key="6">
    <source>
        <dbReference type="ARBA" id="ARBA00023004"/>
    </source>
</evidence>
<evidence type="ECO:0000256" key="1">
    <source>
        <dbReference type="ARBA" id="ARBA00001966"/>
    </source>
</evidence>
<keyword evidence="4" id="KW-0479">Metal-binding</keyword>
<dbReference type="SUPFAM" id="SSF48310">
    <property type="entry name" value="Aldehyde ferredoxin oxidoreductase, C-terminal domains"/>
    <property type="match status" value="1"/>
</dbReference>
<evidence type="ECO:0000256" key="2">
    <source>
        <dbReference type="ARBA" id="ARBA00011032"/>
    </source>
</evidence>
<evidence type="ECO:0000256" key="3">
    <source>
        <dbReference type="ARBA" id="ARBA00022485"/>
    </source>
</evidence>
<dbReference type="InterPro" id="IPR036503">
    <property type="entry name" value="Ald_Fedxn_OxRdtase_N_sf"/>
</dbReference>
<evidence type="ECO:0000313" key="13">
    <source>
        <dbReference type="Proteomes" id="UP000190027"/>
    </source>
</evidence>
<dbReference type="STRING" id="1121449.SAMN02745704_00569"/>
<feature type="domain" description="Aldehyde ferredoxin oxidoreductase N-terminal" evidence="10">
    <location>
        <begin position="10"/>
        <end position="206"/>
    </location>
</feature>
<dbReference type="Gene3D" id="1.10.599.10">
    <property type="entry name" value="Aldehyde Ferredoxin Oxidoreductase Protein, subunit A, domain 3"/>
    <property type="match status" value="1"/>
</dbReference>
<accession>A0A1T4W9N3</accession>
<organism evidence="12 13">
    <name type="scientific">Paucidesulfovibrio gracilis DSM 16080</name>
    <dbReference type="NCBI Taxonomy" id="1121449"/>
    <lineage>
        <taxon>Bacteria</taxon>
        <taxon>Pseudomonadati</taxon>
        <taxon>Thermodesulfobacteriota</taxon>
        <taxon>Desulfovibrionia</taxon>
        <taxon>Desulfovibrionales</taxon>
        <taxon>Desulfovibrionaceae</taxon>
        <taxon>Paucidesulfovibrio</taxon>
    </lineage>
</organism>
<dbReference type="PANTHER" id="PTHR30038:SF0">
    <property type="entry name" value="TUNGSTEN-CONTAINING ALDEHYDE FERREDOXIN OXIDOREDUCTASE"/>
    <property type="match status" value="1"/>
</dbReference>
<dbReference type="Pfam" id="PF00596">
    <property type="entry name" value="Aldolase_II"/>
    <property type="match status" value="1"/>
</dbReference>
<keyword evidence="7" id="KW-0411">Iron-sulfur</keyword>
<dbReference type="InterPro" id="IPR036021">
    <property type="entry name" value="Tungsten_al_ferr_oxy-like_C"/>
</dbReference>
<dbReference type="SMART" id="SM00790">
    <property type="entry name" value="AFOR_N"/>
    <property type="match status" value="1"/>
</dbReference>
<dbReference type="OrthoDB" id="9763894at2"/>
<evidence type="ECO:0000256" key="9">
    <source>
        <dbReference type="SAM" id="MobiDB-lite"/>
    </source>
</evidence>
<evidence type="ECO:0000259" key="10">
    <source>
        <dbReference type="SMART" id="SM00790"/>
    </source>
</evidence>